<dbReference type="OrthoDB" id="277330at2157"/>
<dbReference type="RefSeq" id="WP_007736414.1">
    <property type="nucleotide sequence ID" value="NZ_AOMF01000015.1"/>
</dbReference>
<feature type="region of interest" description="Disordered" evidence="1">
    <location>
        <begin position="1"/>
        <end position="34"/>
    </location>
</feature>
<dbReference type="PATRIC" id="fig|1227457.3.peg.55"/>
<feature type="compositionally biased region" description="Acidic residues" evidence="1">
    <location>
        <begin position="1"/>
        <end position="11"/>
    </location>
</feature>
<protein>
    <submittedName>
        <fullName evidence="2">Uncharacterized protein</fullName>
    </submittedName>
</protein>
<evidence type="ECO:0000313" key="3">
    <source>
        <dbReference type="Proteomes" id="UP000011680"/>
    </source>
</evidence>
<sequence length="119" mass="12312">MAPETTADESGIDARTLAGTPVGGPDGSAACDTCNRRLSDGQRRADAPDTDADTVVVYATRARQSDTWALRWVSCESCGSPGGDDALESGEAVAKATLGYDARIGAFALEDVRDIEVSS</sequence>
<comment type="caution">
    <text evidence="2">The sequence shown here is derived from an EMBL/GenBank/DDBJ whole genome shotgun (WGS) entry which is preliminary data.</text>
</comment>
<name>M0NGW0_9EURY</name>
<keyword evidence="3" id="KW-1185">Reference proteome</keyword>
<proteinExistence type="predicted"/>
<dbReference type="AlphaFoldDB" id="M0NGW0"/>
<evidence type="ECO:0000313" key="2">
    <source>
        <dbReference type="EMBL" id="EMA56803.1"/>
    </source>
</evidence>
<accession>M0NGW0</accession>
<dbReference type="Proteomes" id="UP000011680">
    <property type="component" value="Unassembled WGS sequence"/>
</dbReference>
<dbReference type="EMBL" id="AOMF01000015">
    <property type="protein sequence ID" value="EMA56803.1"/>
    <property type="molecule type" value="Genomic_DNA"/>
</dbReference>
<evidence type="ECO:0000256" key="1">
    <source>
        <dbReference type="SAM" id="MobiDB-lite"/>
    </source>
</evidence>
<organism evidence="2 3">
    <name type="scientific">Halococcus thailandensis JCM 13552</name>
    <dbReference type="NCBI Taxonomy" id="1227457"/>
    <lineage>
        <taxon>Archaea</taxon>
        <taxon>Methanobacteriati</taxon>
        <taxon>Methanobacteriota</taxon>
        <taxon>Stenosarchaea group</taxon>
        <taxon>Halobacteria</taxon>
        <taxon>Halobacteriales</taxon>
        <taxon>Halococcaceae</taxon>
        <taxon>Halococcus</taxon>
    </lineage>
</organism>
<reference evidence="2 3" key="1">
    <citation type="journal article" date="2014" name="PLoS Genet.">
        <title>Phylogenetically driven sequencing of extremely halophilic archaea reveals strategies for static and dynamic osmo-response.</title>
        <authorList>
            <person name="Becker E.A."/>
            <person name="Seitzer P.M."/>
            <person name="Tritt A."/>
            <person name="Larsen D."/>
            <person name="Krusor M."/>
            <person name="Yao A.I."/>
            <person name="Wu D."/>
            <person name="Madern D."/>
            <person name="Eisen J.A."/>
            <person name="Darling A.E."/>
            <person name="Facciotti M.T."/>
        </authorList>
    </citation>
    <scope>NUCLEOTIDE SEQUENCE [LARGE SCALE GENOMIC DNA]</scope>
    <source>
        <strain evidence="2 3">JCM 13552</strain>
    </source>
</reference>
<gene>
    <name evidence="2" type="ORF">C451_00315</name>
</gene>